<dbReference type="Proteomes" id="UP000199163">
    <property type="component" value="Unassembled WGS sequence"/>
</dbReference>
<evidence type="ECO:0000313" key="6">
    <source>
        <dbReference type="EMBL" id="SDH16214.1"/>
    </source>
</evidence>
<dbReference type="SUPFAM" id="SSF53850">
    <property type="entry name" value="Periplasmic binding protein-like II"/>
    <property type="match status" value="1"/>
</dbReference>
<sequence length="295" mass="33827">MELRLLEYFIVLSEELHYTKAAEKLGISQPTLSQQIRLLEKRIDAKLFYQKGKKIYLSDSGKVLLYRAKRIFYELQQAESEIQEIHDVKRGKITIGCSGNHLLHNAILSFHEQFPDIELSIIDTTTEETVDNILHGSFDIGVVFLPVHDGRMHCIPLFTSELFLVCSKEHPLSQEAETSLARIEKEKVFLLQKHYALRQNVDAYCQQKGLTIHPLVELSDTFSLLEMVVNNNGVTILPKSYVEKMNDRRVQLVRLNDPLPKKEVGVIFQKNTFTPAASKAFIDHLLATYKVKAAY</sequence>
<accession>A0A1G8A5I1</accession>
<evidence type="ECO:0000313" key="7">
    <source>
        <dbReference type="Proteomes" id="UP000199163"/>
    </source>
</evidence>
<organism evidence="6 7">
    <name type="scientific">Alteribacillus persepolensis</name>
    <dbReference type="NCBI Taxonomy" id="568899"/>
    <lineage>
        <taxon>Bacteria</taxon>
        <taxon>Bacillati</taxon>
        <taxon>Bacillota</taxon>
        <taxon>Bacilli</taxon>
        <taxon>Bacillales</taxon>
        <taxon>Bacillaceae</taxon>
        <taxon>Alteribacillus</taxon>
    </lineage>
</organism>
<keyword evidence="3" id="KW-0238">DNA-binding</keyword>
<evidence type="ECO:0000256" key="1">
    <source>
        <dbReference type="ARBA" id="ARBA00009437"/>
    </source>
</evidence>
<dbReference type="InterPro" id="IPR036390">
    <property type="entry name" value="WH_DNA-bd_sf"/>
</dbReference>
<dbReference type="PROSITE" id="PS50931">
    <property type="entry name" value="HTH_LYSR"/>
    <property type="match status" value="1"/>
</dbReference>
<dbReference type="STRING" id="568899.SAMN05192534_10231"/>
<dbReference type="InterPro" id="IPR050950">
    <property type="entry name" value="HTH-type_LysR_regulators"/>
</dbReference>
<dbReference type="Pfam" id="PF03466">
    <property type="entry name" value="LysR_substrate"/>
    <property type="match status" value="1"/>
</dbReference>
<dbReference type="AlphaFoldDB" id="A0A1G8A5I1"/>
<evidence type="ECO:0000256" key="2">
    <source>
        <dbReference type="ARBA" id="ARBA00023015"/>
    </source>
</evidence>
<protein>
    <submittedName>
        <fullName evidence="6">Transcriptional regulator, LysR family</fullName>
    </submittedName>
</protein>
<dbReference type="RefSeq" id="WP_175487357.1">
    <property type="nucleotide sequence ID" value="NZ_FNDK01000002.1"/>
</dbReference>
<dbReference type="Gene3D" id="1.10.10.10">
    <property type="entry name" value="Winged helix-like DNA-binding domain superfamily/Winged helix DNA-binding domain"/>
    <property type="match status" value="1"/>
</dbReference>
<dbReference type="InterPro" id="IPR005119">
    <property type="entry name" value="LysR_subst-bd"/>
</dbReference>
<dbReference type="InterPro" id="IPR000847">
    <property type="entry name" value="LysR_HTH_N"/>
</dbReference>
<dbReference type="PANTHER" id="PTHR30419:SF8">
    <property type="entry name" value="NITROGEN ASSIMILATION TRANSCRIPTIONAL ACTIVATOR-RELATED"/>
    <property type="match status" value="1"/>
</dbReference>
<evidence type="ECO:0000256" key="4">
    <source>
        <dbReference type="ARBA" id="ARBA00023163"/>
    </source>
</evidence>
<comment type="similarity">
    <text evidence="1">Belongs to the LysR transcriptional regulatory family.</text>
</comment>
<dbReference type="Gene3D" id="3.40.190.290">
    <property type="match status" value="1"/>
</dbReference>
<gene>
    <name evidence="6" type="ORF">SAMN05192534_10231</name>
</gene>
<dbReference type="PRINTS" id="PR00039">
    <property type="entry name" value="HTHLYSR"/>
</dbReference>
<proteinExistence type="inferred from homology"/>
<dbReference type="GO" id="GO:0003677">
    <property type="term" value="F:DNA binding"/>
    <property type="evidence" value="ECO:0007669"/>
    <property type="project" value="UniProtKB-KW"/>
</dbReference>
<dbReference type="EMBL" id="FNDK01000002">
    <property type="protein sequence ID" value="SDH16214.1"/>
    <property type="molecule type" value="Genomic_DNA"/>
</dbReference>
<evidence type="ECO:0000259" key="5">
    <source>
        <dbReference type="PROSITE" id="PS50931"/>
    </source>
</evidence>
<dbReference type="CDD" id="cd05466">
    <property type="entry name" value="PBP2_LTTR_substrate"/>
    <property type="match status" value="1"/>
</dbReference>
<dbReference type="SUPFAM" id="SSF46785">
    <property type="entry name" value="Winged helix' DNA-binding domain"/>
    <property type="match status" value="1"/>
</dbReference>
<keyword evidence="2" id="KW-0805">Transcription regulation</keyword>
<feature type="domain" description="HTH lysR-type" evidence="5">
    <location>
        <begin position="1"/>
        <end position="58"/>
    </location>
</feature>
<name>A0A1G8A5I1_9BACI</name>
<dbReference type="Pfam" id="PF00126">
    <property type="entry name" value="HTH_1"/>
    <property type="match status" value="1"/>
</dbReference>
<keyword evidence="7" id="KW-1185">Reference proteome</keyword>
<dbReference type="GO" id="GO:0005829">
    <property type="term" value="C:cytosol"/>
    <property type="evidence" value="ECO:0007669"/>
    <property type="project" value="TreeGrafter"/>
</dbReference>
<dbReference type="InterPro" id="IPR036388">
    <property type="entry name" value="WH-like_DNA-bd_sf"/>
</dbReference>
<dbReference type="PANTHER" id="PTHR30419">
    <property type="entry name" value="HTH-TYPE TRANSCRIPTIONAL REGULATOR YBHD"/>
    <property type="match status" value="1"/>
</dbReference>
<dbReference type="GO" id="GO:0003700">
    <property type="term" value="F:DNA-binding transcription factor activity"/>
    <property type="evidence" value="ECO:0007669"/>
    <property type="project" value="InterPro"/>
</dbReference>
<dbReference type="FunFam" id="1.10.10.10:FF:000001">
    <property type="entry name" value="LysR family transcriptional regulator"/>
    <property type="match status" value="1"/>
</dbReference>
<reference evidence="6 7" key="1">
    <citation type="submission" date="2016-10" db="EMBL/GenBank/DDBJ databases">
        <authorList>
            <person name="de Groot N.N."/>
        </authorList>
    </citation>
    <scope>NUCLEOTIDE SEQUENCE [LARGE SCALE GENOMIC DNA]</scope>
    <source>
        <strain evidence="6 7">DSM 21632</strain>
    </source>
</reference>
<keyword evidence="4" id="KW-0804">Transcription</keyword>
<evidence type="ECO:0000256" key="3">
    <source>
        <dbReference type="ARBA" id="ARBA00023125"/>
    </source>
</evidence>